<evidence type="ECO:0000256" key="4">
    <source>
        <dbReference type="ARBA" id="ARBA00038560"/>
    </source>
</evidence>
<dbReference type="KEGG" id="zdf:AN401_04360"/>
<dbReference type="InterPro" id="IPR037925">
    <property type="entry name" value="FlgE/F/G-like"/>
</dbReference>
<dbReference type="PANTHER" id="PTHR30435">
    <property type="entry name" value="FLAGELLAR PROTEIN"/>
    <property type="match status" value="1"/>
</dbReference>
<gene>
    <name evidence="10" type="ORF">AN401_04360</name>
</gene>
<keyword evidence="3 6" id="KW-0975">Bacterial flagellum</keyword>
<dbReference type="SUPFAM" id="SSF117143">
    <property type="entry name" value="Flagellar hook protein flgE"/>
    <property type="match status" value="1"/>
</dbReference>
<dbReference type="OrthoDB" id="9804559at2"/>
<evidence type="ECO:0000259" key="9">
    <source>
        <dbReference type="Pfam" id="PF22692"/>
    </source>
</evidence>
<name>A0A231MW41_9GAMM</name>
<dbReference type="NCBIfam" id="TIGR03506">
    <property type="entry name" value="FlgEFG_subfam"/>
    <property type="match status" value="1"/>
</dbReference>
<feature type="domain" description="Flagellar basal body rod protein N-terminal" evidence="7">
    <location>
        <begin position="5"/>
        <end position="35"/>
    </location>
</feature>
<dbReference type="GO" id="GO:0030694">
    <property type="term" value="C:bacterial-type flagellum basal body, rod"/>
    <property type="evidence" value="ECO:0007669"/>
    <property type="project" value="UniProtKB-UniRule"/>
</dbReference>
<evidence type="ECO:0000256" key="6">
    <source>
        <dbReference type="RuleBase" id="RU362116"/>
    </source>
</evidence>
<reference evidence="11" key="1">
    <citation type="submission" date="2015-09" db="EMBL/GenBank/DDBJ databases">
        <authorList>
            <person name="Shao Z."/>
            <person name="Wang L."/>
        </authorList>
    </citation>
    <scope>NUCLEOTIDE SEQUENCE [LARGE SCALE GENOMIC DNA]</scope>
    <source>
        <strain evidence="11">F13-1</strain>
    </source>
</reference>
<evidence type="ECO:0000259" key="7">
    <source>
        <dbReference type="Pfam" id="PF00460"/>
    </source>
</evidence>
<accession>A0A231MW41</accession>
<dbReference type="InterPro" id="IPR020013">
    <property type="entry name" value="Flagellar_FlgE/F/G"/>
</dbReference>
<keyword evidence="10" id="KW-0966">Cell projection</keyword>
<dbReference type="AlphaFoldDB" id="A0A231MW41"/>
<dbReference type="RefSeq" id="WP_094040597.1">
    <property type="nucleotide sequence ID" value="NZ_CP012621.1"/>
</dbReference>
<feature type="domain" description="Flagellar hook protein FlgE/F/G-like D1" evidence="9">
    <location>
        <begin position="81"/>
        <end position="147"/>
    </location>
</feature>
<keyword evidence="10" id="KW-0969">Cilium</keyword>
<dbReference type="Proteomes" id="UP000217763">
    <property type="component" value="Chromosome"/>
</dbReference>
<dbReference type="Pfam" id="PF00460">
    <property type="entry name" value="Flg_bb_rod"/>
    <property type="match status" value="1"/>
</dbReference>
<dbReference type="InterPro" id="IPR053967">
    <property type="entry name" value="LlgE_F_G-like_D1"/>
</dbReference>
<dbReference type="PANTHER" id="PTHR30435:SF18">
    <property type="entry name" value="FLAGELLAR BASAL-BODY ROD PROTEIN FLGF"/>
    <property type="match status" value="1"/>
</dbReference>
<comment type="similarity">
    <text evidence="2 6">Belongs to the flagella basal body rod proteins family.</text>
</comment>
<evidence type="ECO:0000313" key="10">
    <source>
        <dbReference type="EMBL" id="ATG73179.1"/>
    </source>
</evidence>
<dbReference type="GO" id="GO:0071978">
    <property type="term" value="P:bacterial-type flagellum-dependent swarming motility"/>
    <property type="evidence" value="ECO:0007669"/>
    <property type="project" value="TreeGrafter"/>
</dbReference>
<protein>
    <recommendedName>
        <fullName evidence="5 6">Flagellar basal-body rod protein FlgF</fullName>
    </recommendedName>
</protein>
<organism evidence="10 11">
    <name type="scientific">Zobellella denitrificans</name>
    <dbReference type="NCBI Taxonomy" id="347534"/>
    <lineage>
        <taxon>Bacteria</taxon>
        <taxon>Pseudomonadati</taxon>
        <taxon>Pseudomonadota</taxon>
        <taxon>Gammaproteobacteria</taxon>
        <taxon>Aeromonadales</taxon>
        <taxon>Aeromonadaceae</taxon>
        <taxon>Zobellella</taxon>
    </lineage>
</organism>
<comment type="subunit">
    <text evidence="4 6">The basal body constitutes a major portion of the flagellar organelle and consists of five rings (E,L,P,S, and M) mounted on a central rod. The rod consists of about 26 subunits of FlgG in the distal portion, and FlgB, FlgC and FlgF are thought to build up the proximal portion of the rod with about 6 subunits each.</text>
</comment>
<feature type="domain" description="Flagellar basal-body/hook protein C-terminal" evidence="8">
    <location>
        <begin position="200"/>
        <end position="244"/>
    </location>
</feature>
<sequence>MDHLLYIAMSGAKENLNSVALRANNLANANTTGFRADLEQARSMQAFGEGLPTRVFAMAERPGQDFAAGPIQTTGRELDVAIAGDGWLAVEAKDGSEAYTRFGSLRVSPQGLLQTNTGLNVLDDDGGPIFLPLPLEKLEINKDGTLFARLEGEPANGGEELQRIKTVLPAHDEIEKGLDGLFRRKDGAVEPASAQVELIAGALEGSNVNPIAEMTHLIDLQRRFETQLKMMNHAEENDKAHAQLLRIG</sequence>
<proteinExistence type="inferred from homology"/>
<dbReference type="Pfam" id="PF22692">
    <property type="entry name" value="LlgE_F_G_D1"/>
    <property type="match status" value="1"/>
</dbReference>
<evidence type="ECO:0000313" key="11">
    <source>
        <dbReference type="Proteomes" id="UP000217763"/>
    </source>
</evidence>
<dbReference type="Pfam" id="PF06429">
    <property type="entry name" value="Flg_bbr_C"/>
    <property type="match status" value="1"/>
</dbReference>
<evidence type="ECO:0000256" key="5">
    <source>
        <dbReference type="ARBA" id="ARBA00040228"/>
    </source>
</evidence>
<dbReference type="InterPro" id="IPR001444">
    <property type="entry name" value="Flag_bb_rod_N"/>
</dbReference>
<evidence type="ECO:0000256" key="3">
    <source>
        <dbReference type="ARBA" id="ARBA00023143"/>
    </source>
</evidence>
<evidence type="ECO:0000259" key="8">
    <source>
        <dbReference type="Pfam" id="PF06429"/>
    </source>
</evidence>
<dbReference type="EMBL" id="CP012621">
    <property type="protein sequence ID" value="ATG73179.1"/>
    <property type="molecule type" value="Genomic_DNA"/>
</dbReference>
<dbReference type="InterPro" id="IPR010930">
    <property type="entry name" value="Flg_bb/hook_C_dom"/>
</dbReference>
<comment type="subcellular location">
    <subcellularLocation>
        <location evidence="1 6">Bacterial flagellum basal body</location>
    </subcellularLocation>
</comment>
<evidence type="ECO:0000256" key="1">
    <source>
        <dbReference type="ARBA" id="ARBA00004117"/>
    </source>
</evidence>
<keyword evidence="11" id="KW-1185">Reference proteome</keyword>
<dbReference type="NCBIfam" id="NF009280">
    <property type="entry name" value="PRK12640.1"/>
    <property type="match status" value="1"/>
</dbReference>
<evidence type="ECO:0000256" key="2">
    <source>
        <dbReference type="ARBA" id="ARBA00009677"/>
    </source>
</evidence>
<keyword evidence="10" id="KW-0282">Flagellum</keyword>